<keyword evidence="3 6" id="KW-0812">Transmembrane</keyword>
<feature type="transmembrane region" description="Helical" evidence="6">
    <location>
        <begin position="146"/>
        <end position="164"/>
    </location>
</feature>
<evidence type="ECO:0000313" key="7">
    <source>
        <dbReference type="EMBL" id="SEO50532.1"/>
    </source>
</evidence>
<evidence type="ECO:0000256" key="2">
    <source>
        <dbReference type="ARBA" id="ARBA00010350"/>
    </source>
</evidence>
<name>A0A1H8Q8G4_9FIRM</name>
<evidence type="ECO:0008006" key="9">
    <source>
        <dbReference type="Google" id="ProtNLM"/>
    </source>
</evidence>
<dbReference type="RefSeq" id="WP_091743929.1">
    <property type="nucleotide sequence ID" value="NZ_FODY01000002.1"/>
</dbReference>
<dbReference type="Pfam" id="PF01027">
    <property type="entry name" value="Bax1-I"/>
    <property type="match status" value="1"/>
</dbReference>
<dbReference type="GO" id="GO:0005886">
    <property type="term" value="C:plasma membrane"/>
    <property type="evidence" value="ECO:0007669"/>
    <property type="project" value="TreeGrafter"/>
</dbReference>
<feature type="transmembrane region" description="Helical" evidence="6">
    <location>
        <begin position="114"/>
        <end position="134"/>
    </location>
</feature>
<proteinExistence type="inferred from homology"/>
<feature type="transmembrane region" description="Helical" evidence="6">
    <location>
        <begin position="208"/>
        <end position="228"/>
    </location>
</feature>
<dbReference type="STRING" id="112903.SAMN04490178_102224"/>
<evidence type="ECO:0000256" key="5">
    <source>
        <dbReference type="ARBA" id="ARBA00023136"/>
    </source>
</evidence>
<evidence type="ECO:0000256" key="4">
    <source>
        <dbReference type="ARBA" id="ARBA00022989"/>
    </source>
</evidence>
<feature type="transmembrane region" description="Helical" evidence="6">
    <location>
        <begin position="50"/>
        <end position="76"/>
    </location>
</feature>
<evidence type="ECO:0000256" key="6">
    <source>
        <dbReference type="RuleBase" id="RU004379"/>
    </source>
</evidence>
<comment type="similarity">
    <text evidence="2 6">Belongs to the BI1 family.</text>
</comment>
<dbReference type="EMBL" id="FODY01000002">
    <property type="protein sequence ID" value="SEO50532.1"/>
    <property type="molecule type" value="Genomic_DNA"/>
</dbReference>
<dbReference type="PANTHER" id="PTHR23291">
    <property type="entry name" value="BAX INHIBITOR-RELATED"/>
    <property type="match status" value="1"/>
</dbReference>
<organism evidence="7 8">
    <name type="scientific">Propionispora vibrioides</name>
    <dbReference type="NCBI Taxonomy" id="112903"/>
    <lineage>
        <taxon>Bacteria</taxon>
        <taxon>Bacillati</taxon>
        <taxon>Bacillota</taxon>
        <taxon>Negativicutes</taxon>
        <taxon>Selenomonadales</taxon>
        <taxon>Sporomusaceae</taxon>
        <taxon>Propionispora</taxon>
    </lineage>
</organism>
<dbReference type="OrthoDB" id="9793828at2"/>
<keyword evidence="5 6" id="KW-0472">Membrane</keyword>
<dbReference type="AlphaFoldDB" id="A0A1H8Q8G4"/>
<dbReference type="CDD" id="cd10432">
    <property type="entry name" value="BI-1-like_bacterial"/>
    <property type="match status" value="1"/>
</dbReference>
<dbReference type="Proteomes" id="UP000198847">
    <property type="component" value="Unassembled WGS sequence"/>
</dbReference>
<feature type="transmembrane region" description="Helical" evidence="6">
    <location>
        <begin position="170"/>
        <end position="187"/>
    </location>
</feature>
<feature type="transmembrane region" description="Helical" evidence="6">
    <location>
        <begin position="27"/>
        <end position="44"/>
    </location>
</feature>
<dbReference type="PANTHER" id="PTHR23291:SF50">
    <property type="entry name" value="PROTEIN LIFEGUARD 4"/>
    <property type="match status" value="1"/>
</dbReference>
<sequence>MQNIPSSYNHTTGSQTAVLVQSFFMQVYGWMMFGLLTTGVLAFYTAHSHFLLSLIFGSKLVFYGLLLAEVGIVFALGNSIQSLSATAASFLFFVYSALNGLTLASIFLRYTHGSIASVFFITAGTFGAMTIYGYLTKADLSKWGNLLFMSLIGLVIASLVNLFVQSSALMWVLTYVGVLIFVGLTAYDTQRLKEIAHQLNDEGSIGKFAVLGALTLYLDFINLFLYLLRIFGKRR</sequence>
<evidence type="ECO:0000313" key="8">
    <source>
        <dbReference type="Proteomes" id="UP000198847"/>
    </source>
</evidence>
<accession>A0A1H8Q8G4</accession>
<reference evidence="7 8" key="1">
    <citation type="submission" date="2016-10" db="EMBL/GenBank/DDBJ databases">
        <authorList>
            <person name="de Groot N.N."/>
        </authorList>
    </citation>
    <scope>NUCLEOTIDE SEQUENCE [LARGE SCALE GENOMIC DNA]</scope>
    <source>
        <strain evidence="7 8">DSM 13305</strain>
    </source>
</reference>
<gene>
    <name evidence="7" type="ORF">SAMN04490178_102224</name>
</gene>
<keyword evidence="4 6" id="KW-1133">Transmembrane helix</keyword>
<dbReference type="InterPro" id="IPR006214">
    <property type="entry name" value="Bax_inhibitor_1-related"/>
</dbReference>
<keyword evidence="8" id="KW-1185">Reference proteome</keyword>
<comment type="subcellular location">
    <subcellularLocation>
        <location evidence="1">Membrane</location>
        <topology evidence="1">Multi-pass membrane protein</topology>
    </subcellularLocation>
</comment>
<feature type="transmembrane region" description="Helical" evidence="6">
    <location>
        <begin position="88"/>
        <end position="108"/>
    </location>
</feature>
<evidence type="ECO:0000256" key="1">
    <source>
        <dbReference type="ARBA" id="ARBA00004141"/>
    </source>
</evidence>
<evidence type="ECO:0000256" key="3">
    <source>
        <dbReference type="ARBA" id="ARBA00022692"/>
    </source>
</evidence>
<protein>
    <recommendedName>
        <fullName evidence="9">Modulator of FtsH protease</fullName>
    </recommendedName>
</protein>